<gene>
    <name evidence="2" type="ORF">TrLO_g503</name>
</gene>
<dbReference type="Proteomes" id="UP001165122">
    <property type="component" value="Unassembled WGS sequence"/>
</dbReference>
<evidence type="ECO:0000313" key="3">
    <source>
        <dbReference type="Proteomes" id="UP001165122"/>
    </source>
</evidence>
<comment type="caution">
    <text evidence="2">The sequence shown here is derived from an EMBL/GenBank/DDBJ whole genome shotgun (WGS) entry which is preliminary data.</text>
</comment>
<feature type="signal peptide" evidence="1">
    <location>
        <begin position="1"/>
        <end position="23"/>
    </location>
</feature>
<dbReference type="EMBL" id="BRXW01000758">
    <property type="protein sequence ID" value="GMH76368.1"/>
    <property type="molecule type" value="Genomic_DNA"/>
</dbReference>
<evidence type="ECO:0000313" key="2">
    <source>
        <dbReference type="EMBL" id="GMH76368.1"/>
    </source>
</evidence>
<keyword evidence="1" id="KW-0732">Signal</keyword>
<sequence>MCAFMMITPTLISTSVFFALTKSTYLGGEGSGNLFESSENMTARPTMSRESWKRLLPVMMKYRFSLRFCWSNFEPLPLSHKLIFLNMCLLQSGMKRSFQ</sequence>
<evidence type="ECO:0008006" key="4">
    <source>
        <dbReference type="Google" id="ProtNLM"/>
    </source>
</evidence>
<protein>
    <recommendedName>
        <fullName evidence="4">Secreted protein</fullName>
    </recommendedName>
</protein>
<proteinExistence type="predicted"/>
<dbReference type="AlphaFoldDB" id="A0A9W7EF02"/>
<evidence type="ECO:0000256" key="1">
    <source>
        <dbReference type="SAM" id="SignalP"/>
    </source>
</evidence>
<keyword evidence="3" id="KW-1185">Reference proteome</keyword>
<name>A0A9W7EF02_9STRA</name>
<reference evidence="3" key="1">
    <citation type="journal article" date="2023" name="Commun. Biol.">
        <title>Genome analysis of Parmales, the sister group of diatoms, reveals the evolutionary specialization of diatoms from phago-mixotrophs to photoautotrophs.</title>
        <authorList>
            <person name="Ban H."/>
            <person name="Sato S."/>
            <person name="Yoshikawa S."/>
            <person name="Yamada K."/>
            <person name="Nakamura Y."/>
            <person name="Ichinomiya M."/>
            <person name="Sato N."/>
            <person name="Blanc-Mathieu R."/>
            <person name="Endo H."/>
            <person name="Kuwata A."/>
            <person name="Ogata H."/>
        </authorList>
    </citation>
    <scope>NUCLEOTIDE SEQUENCE [LARGE SCALE GENOMIC DNA]</scope>
    <source>
        <strain evidence="3">NIES 3700</strain>
    </source>
</reference>
<accession>A0A9W7EF02</accession>
<organism evidence="2 3">
    <name type="scientific">Triparma laevis f. longispina</name>
    <dbReference type="NCBI Taxonomy" id="1714387"/>
    <lineage>
        <taxon>Eukaryota</taxon>
        <taxon>Sar</taxon>
        <taxon>Stramenopiles</taxon>
        <taxon>Ochrophyta</taxon>
        <taxon>Bolidophyceae</taxon>
        <taxon>Parmales</taxon>
        <taxon>Triparmaceae</taxon>
        <taxon>Triparma</taxon>
    </lineage>
</organism>
<feature type="chain" id="PRO_5040825871" description="Secreted protein" evidence="1">
    <location>
        <begin position="24"/>
        <end position="99"/>
    </location>
</feature>